<evidence type="ECO:0000256" key="3">
    <source>
        <dbReference type="SAM" id="SignalP"/>
    </source>
</evidence>
<dbReference type="Proteomes" id="UP001553161">
    <property type="component" value="Unassembled WGS sequence"/>
</dbReference>
<reference evidence="5 6" key="1">
    <citation type="submission" date="2024-07" db="EMBL/GenBank/DDBJ databases">
        <authorList>
            <person name="Kang M."/>
        </authorList>
    </citation>
    <scope>NUCLEOTIDE SEQUENCE [LARGE SCALE GENOMIC DNA]</scope>
    <source>
        <strain evidence="5 6">DFM31</strain>
    </source>
</reference>
<comment type="caution">
    <text evidence="5">The sequence shown here is derived from an EMBL/GenBank/DDBJ whole genome shotgun (WGS) entry which is preliminary data.</text>
</comment>
<evidence type="ECO:0000313" key="5">
    <source>
        <dbReference type="EMBL" id="MEV8466800.1"/>
    </source>
</evidence>
<keyword evidence="1 3" id="KW-0732">Signal</keyword>
<dbReference type="Pfam" id="PF13517">
    <property type="entry name" value="FG-GAP_3"/>
    <property type="match status" value="1"/>
</dbReference>
<dbReference type="RefSeq" id="WP_366192589.1">
    <property type="nucleotide sequence ID" value="NZ_JBFBVU010000008.1"/>
</dbReference>
<dbReference type="SUPFAM" id="SSF69318">
    <property type="entry name" value="Integrin alpha N-terminal domain"/>
    <property type="match status" value="1"/>
</dbReference>
<sequence length="508" mass="53770">MFKIVFGALLAAGSAAAGPVFTDRAADLPGPAHVYDGGWEHFVGGGVAVFDCNDDGLPEFLPAGGSNPSPLYLNTTAATGAALRFDRAEAQPLAGVTGVTGAYPLDMDGDGVLDLFVLRVGPNIALRGLGACRFEDATAAWGLPQADRWSTAFTATFEPGQSRPTLAIGNYVDRSDPDGPFEVCDANILLRPEGTDYGPEIALVPGHCALSALFSDWARRGRADLRLSNDRHYYVRAGAEQMWQLSPLRLLGPEDGWERVSIWGMGIASRDLNADGRPDVMLTSMGDQLLQFSDGETGFRNAPWGQGSQATRPHLGDDGRPSTGWHAQFGDVDNDGLADLFIAKGNVQQMPGNAMRDPNNLLLQQADGTFVEASVKAGVATMERSRGAALSDLNGDGLLDLIVVNRRAPLEVWENTSAGAGNWLAVTPFQDGANRFALGAWVETRTAQGTQQQEITVGGGHAGGQAGPLHFGLGSATGAEVRVIWPDGTATDWQSVTINQAITLTRQD</sequence>
<feature type="domain" description="ASPIC/UnbV" evidence="4">
    <location>
        <begin position="437"/>
        <end position="503"/>
    </location>
</feature>
<protein>
    <submittedName>
        <fullName evidence="5">CRTAC1 family protein</fullName>
    </submittedName>
</protein>
<evidence type="ECO:0000256" key="2">
    <source>
        <dbReference type="SAM" id="MobiDB-lite"/>
    </source>
</evidence>
<organism evidence="5 6">
    <name type="scientific">Meridianimarinicoccus marinus</name>
    <dbReference type="NCBI Taxonomy" id="3231483"/>
    <lineage>
        <taxon>Bacteria</taxon>
        <taxon>Pseudomonadati</taxon>
        <taxon>Pseudomonadota</taxon>
        <taxon>Alphaproteobacteria</taxon>
        <taxon>Rhodobacterales</taxon>
        <taxon>Paracoccaceae</taxon>
        <taxon>Meridianimarinicoccus</taxon>
    </lineage>
</organism>
<dbReference type="PANTHER" id="PTHR16026:SF0">
    <property type="entry name" value="CARTILAGE ACIDIC PROTEIN 1"/>
    <property type="match status" value="1"/>
</dbReference>
<accession>A0ABV3L6T1</accession>
<evidence type="ECO:0000256" key="1">
    <source>
        <dbReference type="ARBA" id="ARBA00022729"/>
    </source>
</evidence>
<dbReference type="InterPro" id="IPR011519">
    <property type="entry name" value="UnbV_ASPIC"/>
</dbReference>
<gene>
    <name evidence="5" type="ORF">AB0T83_08425</name>
</gene>
<dbReference type="InterPro" id="IPR013517">
    <property type="entry name" value="FG-GAP"/>
</dbReference>
<proteinExistence type="predicted"/>
<dbReference type="Gene3D" id="2.130.10.130">
    <property type="entry name" value="Integrin alpha, N-terminal"/>
    <property type="match status" value="1"/>
</dbReference>
<dbReference type="InterPro" id="IPR027039">
    <property type="entry name" value="Crtac1"/>
</dbReference>
<evidence type="ECO:0000313" key="6">
    <source>
        <dbReference type="Proteomes" id="UP001553161"/>
    </source>
</evidence>
<feature type="region of interest" description="Disordered" evidence="2">
    <location>
        <begin position="303"/>
        <end position="323"/>
    </location>
</feature>
<feature type="signal peptide" evidence="3">
    <location>
        <begin position="1"/>
        <end position="17"/>
    </location>
</feature>
<keyword evidence="6" id="KW-1185">Reference proteome</keyword>
<evidence type="ECO:0000259" key="4">
    <source>
        <dbReference type="Pfam" id="PF07593"/>
    </source>
</evidence>
<feature type="chain" id="PRO_5045060430" evidence="3">
    <location>
        <begin position="18"/>
        <end position="508"/>
    </location>
</feature>
<name>A0ABV3L6T1_9RHOB</name>
<dbReference type="Pfam" id="PF07593">
    <property type="entry name" value="UnbV_ASPIC"/>
    <property type="match status" value="1"/>
</dbReference>
<dbReference type="EMBL" id="JBFBVU010000008">
    <property type="protein sequence ID" value="MEV8466800.1"/>
    <property type="molecule type" value="Genomic_DNA"/>
</dbReference>
<dbReference type="InterPro" id="IPR028994">
    <property type="entry name" value="Integrin_alpha_N"/>
</dbReference>
<dbReference type="PANTHER" id="PTHR16026">
    <property type="entry name" value="CARTILAGE ACIDIC PROTEIN 1"/>
    <property type="match status" value="1"/>
</dbReference>